<gene>
    <name evidence="6" type="ORF">CGI_10014664</name>
</gene>
<comment type="similarity">
    <text evidence="2 4">Belongs to the AB hydrolase superfamily. Lipase family.</text>
</comment>
<reference evidence="6" key="1">
    <citation type="journal article" date="2012" name="Nature">
        <title>The oyster genome reveals stress adaptation and complexity of shell formation.</title>
        <authorList>
            <person name="Zhang G."/>
            <person name="Fang X."/>
            <person name="Guo X."/>
            <person name="Li L."/>
            <person name="Luo R."/>
            <person name="Xu F."/>
            <person name="Yang P."/>
            <person name="Zhang L."/>
            <person name="Wang X."/>
            <person name="Qi H."/>
            <person name="Xiong Z."/>
            <person name="Que H."/>
            <person name="Xie Y."/>
            <person name="Holland P.W."/>
            <person name="Paps J."/>
            <person name="Zhu Y."/>
            <person name="Wu F."/>
            <person name="Chen Y."/>
            <person name="Wang J."/>
            <person name="Peng C."/>
            <person name="Meng J."/>
            <person name="Yang L."/>
            <person name="Liu J."/>
            <person name="Wen B."/>
            <person name="Zhang N."/>
            <person name="Huang Z."/>
            <person name="Zhu Q."/>
            <person name="Feng Y."/>
            <person name="Mount A."/>
            <person name="Hedgecock D."/>
            <person name="Xu Z."/>
            <person name="Liu Y."/>
            <person name="Domazet-Loso T."/>
            <person name="Du Y."/>
            <person name="Sun X."/>
            <person name="Zhang S."/>
            <person name="Liu B."/>
            <person name="Cheng P."/>
            <person name="Jiang X."/>
            <person name="Li J."/>
            <person name="Fan D."/>
            <person name="Wang W."/>
            <person name="Fu W."/>
            <person name="Wang T."/>
            <person name="Wang B."/>
            <person name="Zhang J."/>
            <person name="Peng Z."/>
            <person name="Li Y."/>
            <person name="Li N."/>
            <person name="Wang J."/>
            <person name="Chen M."/>
            <person name="He Y."/>
            <person name="Tan F."/>
            <person name="Song X."/>
            <person name="Zheng Q."/>
            <person name="Huang R."/>
            <person name="Yang H."/>
            <person name="Du X."/>
            <person name="Chen L."/>
            <person name="Yang M."/>
            <person name="Gaffney P.M."/>
            <person name="Wang S."/>
            <person name="Luo L."/>
            <person name="She Z."/>
            <person name="Ming Y."/>
            <person name="Huang W."/>
            <person name="Zhang S."/>
            <person name="Huang B."/>
            <person name="Zhang Y."/>
            <person name="Qu T."/>
            <person name="Ni P."/>
            <person name="Miao G."/>
            <person name="Wang J."/>
            <person name="Wang Q."/>
            <person name="Steinberg C.E."/>
            <person name="Wang H."/>
            <person name="Li N."/>
            <person name="Qian L."/>
            <person name="Zhang G."/>
            <person name="Li Y."/>
            <person name="Yang H."/>
            <person name="Liu X."/>
            <person name="Wang J."/>
            <person name="Yin Y."/>
            <person name="Wang J."/>
        </authorList>
    </citation>
    <scope>NUCLEOTIDE SEQUENCE [LARGE SCALE GENOMIC DNA]</scope>
    <source>
        <strain evidence="6">05x7-T-G4-1.051#20</strain>
    </source>
</reference>
<dbReference type="FunCoup" id="K1PNW0">
    <property type="interactions" value="30"/>
</dbReference>
<dbReference type="EMBL" id="JH816681">
    <property type="protein sequence ID" value="EKC18175.1"/>
    <property type="molecule type" value="Genomic_DNA"/>
</dbReference>
<dbReference type="InterPro" id="IPR013818">
    <property type="entry name" value="Lipase"/>
</dbReference>
<feature type="domain" description="Lipase" evidence="5">
    <location>
        <begin position="33"/>
        <end position="359"/>
    </location>
</feature>
<evidence type="ECO:0000259" key="5">
    <source>
        <dbReference type="Pfam" id="PF00151"/>
    </source>
</evidence>
<evidence type="ECO:0000256" key="2">
    <source>
        <dbReference type="ARBA" id="ARBA00010701"/>
    </source>
</evidence>
<dbReference type="InParanoid" id="K1PNW0"/>
<evidence type="ECO:0000256" key="4">
    <source>
        <dbReference type="RuleBase" id="RU004262"/>
    </source>
</evidence>
<evidence type="ECO:0000313" key="6">
    <source>
        <dbReference type="EMBL" id="EKC18175.1"/>
    </source>
</evidence>
<dbReference type="AlphaFoldDB" id="K1PNW0"/>
<dbReference type="Pfam" id="PF00151">
    <property type="entry name" value="Lipase"/>
    <property type="match status" value="3"/>
</dbReference>
<dbReference type="CDD" id="cd00707">
    <property type="entry name" value="Pancreat_lipase_like"/>
    <property type="match status" value="2"/>
</dbReference>
<protein>
    <submittedName>
        <fullName evidence="6">Pancreatic lipase-related protein 2</fullName>
    </submittedName>
</protein>
<dbReference type="GO" id="GO:0016042">
    <property type="term" value="P:lipid catabolic process"/>
    <property type="evidence" value="ECO:0007669"/>
    <property type="project" value="TreeGrafter"/>
</dbReference>
<dbReference type="Gene3D" id="3.40.50.1820">
    <property type="entry name" value="alpha/beta hydrolase"/>
    <property type="match status" value="3"/>
</dbReference>
<dbReference type="InterPro" id="IPR000734">
    <property type="entry name" value="TAG_lipase"/>
</dbReference>
<feature type="domain" description="Lipase" evidence="5">
    <location>
        <begin position="724"/>
        <end position="788"/>
    </location>
</feature>
<evidence type="ECO:0000256" key="1">
    <source>
        <dbReference type="ARBA" id="ARBA00004613"/>
    </source>
</evidence>
<dbReference type="GO" id="GO:0016298">
    <property type="term" value="F:lipase activity"/>
    <property type="evidence" value="ECO:0007669"/>
    <property type="project" value="InterPro"/>
</dbReference>
<comment type="subcellular location">
    <subcellularLocation>
        <location evidence="1">Secreted</location>
    </subcellularLocation>
</comment>
<dbReference type="PRINTS" id="PR00821">
    <property type="entry name" value="TAGLIPASE"/>
</dbReference>
<dbReference type="InterPro" id="IPR033906">
    <property type="entry name" value="Lipase_N"/>
</dbReference>
<feature type="domain" description="Lipase" evidence="5">
    <location>
        <begin position="393"/>
        <end position="719"/>
    </location>
</feature>
<accession>K1PNW0</accession>
<evidence type="ECO:0000256" key="3">
    <source>
        <dbReference type="ARBA" id="ARBA00022525"/>
    </source>
</evidence>
<sequence>MLPYLRIESRNVNKDEQTLVCTSTTENPYKNKTVCYKYVGCFNNLPPFDNAAYDLPRSPEEIGTEFLLFTRRNPSNPDRLDYVSQSSVVSSQFQRSVQTKIIIHGFANTVKTTWLYKMKRSFLTKGDYNVIIVAWGAGAAAPDYNQAVSNTRMVATQTRLIIEGLVQAGGRLADIHLIGHSLGAHTAGSTGRQLGGKIGRITGLDPAKPAFENHPEGVRIDSSDAVFVDIIHTNGAPIRLGGAGLMEVSGHVDFYVNGGERQPGCPSLVTGTFEQLFSRNLSGALTAASCSHSRSHEYFTESILTGRPLKAYPCDNYEKFSSGGCRTCRRVGCSQLGLNADVNSGRGKMFLDTLSMAPFFGYHYLVTVVFGTRDSIAGVCTTSITENPYENRTVCYKYVGCFNNLPPFDNAAYDLPRSPEEIGTEFLLFTRRNPSNPDRLDYVSQSSVVSSQFQSSVQTKIIIHGFANTVKTTWLYNMKDAFLTKGDYNVVVVAWGAGAAAPDYNQAVSNTRMVATQTRLIIEGLVQVGGRLADIHLIGHSLGAHTAGSTGRQLGGKVGRITGLDPAEPAFENHPEGVRIDPSDAVFVDIIHTNGAPIRRGGAGLMQASGHVDFYVNGGERQPGCPNLVTGTFEQLFSHNVSGAVLAASCSHGRSHEYFTESILTDCPFTAYPCDNYVKFSSGGCSTCGMAGCSQLGLNADVNSGRGKMFLDTLSMAPFCVVNSHEYFTESILTDCPFTAYPCDNYVKFSSGGCSTCGMAGCSQLGLNADVNSGRGKMFLDTLSMAPFCGYHYLVTVVIGTHDAIGQLLLTVHGNAGQTHLIPVTGSGESLRAGMPHSKVVVLERRFTDINSVDVLYKKKRGFLFGWGGAPNDISLTSIKIEEIRANNKFTFCMGSLRFSDGVSVTTTQRSATGTC</sequence>
<dbReference type="SUPFAM" id="SSF53474">
    <property type="entry name" value="alpha/beta-Hydrolases"/>
    <property type="match status" value="3"/>
</dbReference>
<keyword evidence="3" id="KW-0964">Secreted</keyword>
<dbReference type="Gene3D" id="2.60.60.20">
    <property type="entry name" value="PLAT/LH2 domain"/>
    <property type="match status" value="1"/>
</dbReference>
<proteinExistence type="inferred from homology"/>
<dbReference type="HOGENOM" id="CLU_317900_0_0_1"/>
<dbReference type="PANTHER" id="PTHR11610">
    <property type="entry name" value="LIPASE"/>
    <property type="match status" value="1"/>
</dbReference>
<name>K1PNW0_MAGGI</name>
<dbReference type="InterPro" id="IPR029058">
    <property type="entry name" value="AB_hydrolase_fold"/>
</dbReference>
<organism evidence="6">
    <name type="scientific">Magallana gigas</name>
    <name type="common">Pacific oyster</name>
    <name type="synonym">Crassostrea gigas</name>
    <dbReference type="NCBI Taxonomy" id="29159"/>
    <lineage>
        <taxon>Eukaryota</taxon>
        <taxon>Metazoa</taxon>
        <taxon>Spiralia</taxon>
        <taxon>Lophotrochozoa</taxon>
        <taxon>Mollusca</taxon>
        <taxon>Bivalvia</taxon>
        <taxon>Autobranchia</taxon>
        <taxon>Pteriomorphia</taxon>
        <taxon>Ostreida</taxon>
        <taxon>Ostreoidea</taxon>
        <taxon>Ostreidae</taxon>
        <taxon>Magallana</taxon>
    </lineage>
</organism>
<dbReference type="GO" id="GO:0005615">
    <property type="term" value="C:extracellular space"/>
    <property type="evidence" value="ECO:0007669"/>
    <property type="project" value="TreeGrafter"/>
</dbReference>